<feature type="region of interest" description="Disordered" evidence="1">
    <location>
        <begin position="1"/>
        <end position="61"/>
    </location>
</feature>
<proteinExistence type="predicted"/>
<dbReference type="Pfam" id="PF09527">
    <property type="entry name" value="ATPase_gene1"/>
    <property type="match status" value="1"/>
</dbReference>
<dbReference type="EMBL" id="JAMQBK010000065">
    <property type="protein sequence ID" value="MCM2373772.1"/>
    <property type="molecule type" value="Genomic_DNA"/>
</dbReference>
<feature type="transmembrane region" description="Helical" evidence="2">
    <location>
        <begin position="101"/>
        <end position="120"/>
    </location>
</feature>
<comment type="caution">
    <text evidence="3">The sequence shown here is derived from an EMBL/GenBank/DDBJ whole genome shotgun (WGS) entry which is preliminary data.</text>
</comment>
<protein>
    <submittedName>
        <fullName evidence="3">AtpZ/AtpI family protein</fullName>
    </submittedName>
</protein>
<evidence type="ECO:0000256" key="1">
    <source>
        <dbReference type="SAM" id="MobiDB-lite"/>
    </source>
</evidence>
<keyword evidence="2" id="KW-1133">Transmembrane helix</keyword>
<keyword evidence="4" id="KW-1185">Reference proteome</keyword>
<evidence type="ECO:0000313" key="4">
    <source>
        <dbReference type="Proteomes" id="UP001202961"/>
    </source>
</evidence>
<evidence type="ECO:0000313" key="3">
    <source>
        <dbReference type="EMBL" id="MCM2373772.1"/>
    </source>
</evidence>
<reference evidence="3 4" key="1">
    <citation type="journal article" date="2022" name="Syst. Appl. Microbiol.">
        <title>Rhodopirellula aestuarii sp. nov., a novel member of the genus Rhodopirellula isolated from brackish sediments collected in the Tagus River estuary, Portugal.</title>
        <authorList>
            <person name="Vitorino I.R."/>
            <person name="Klimek D."/>
            <person name="Calusinska M."/>
            <person name="Lobo-da-Cunha A."/>
            <person name="Vasconcelos V."/>
            <person name="Lage O.M."/>
        </authorList>
    </citation>
    <scope>NUCLEOTIDE SEQUENCE [LARGE SCALE GENOMIC DNA]</scope>
    <source>
        <strain evidence="3 4">ICT_H3.1</strain>
    </source>
</reference>
<organism evidence="3 4">
    <name type="scientific">Aporhodopirellula aestuarii</name>
    <dbReference type="NCBI Taxonomy" id="2950107"/>
    <lineage>
        <taxon>Bacteria</taxon>
        <taxon>Pseudomonadati</taxon>
        <taxon>Planctomycetota</taxon>
        <taxon>Planctomycetia</taxon>
        <taxon>Pirellulales</taxon>
        <taxon>Pirellulaceae</taxon>
        <taxon>Aporhodopirellula</taxon>
    </lineage>
</organism>
<feature type="compositionally biased region" description="Polar residues" evidence="1">
    <location>
        <begin position="47"/>
        <end position="57"/>
    </location>
</feature>
<gene>
    <name evidence="3" type="ORF">NB063_24415</name>
</gene>
<feature type="compositionally biased region" description="Low complexity" evidence="1">
    <location>
        <begin position="26"/>
        <end position="35"/>
    </location>
</feature>
<name>A0ABT0UAD3_9BACT</name>
<keyword evidence="2" id="KW-0472">Membrane</keyword>
<feature type="transmembrane region" description="Helical" evidence="2">
    <location>
        <begin position="74"/>
        <end position="95"/>
    </location>
</feature>
<dbReference type="RefSeq" id="WP_250931642.1">
    <property type="nucleotide sequence ID" value="NZ_JAMQBK010000065.1"/>
</dbReference>
<dbReference type="InterPro" id="IPR032820">
    <property type="entry name" value="ATPase_put"/>
</dbReference>
<dbReference type="Proteomes" id="UP001202961">
    <property type="component" value="Unassembled WGS sequence"/>
</dbReference>
<keyword evidence="2" id="KW-0812">Transmembrane</keyword>
<sequence length="126" mass="13012">MPIEPDASQSETEQKHPDGSSPPGSPSSASESTAANAEQAGTPHPSAKSQPNRSSVAPETVEDRQALMHLASAGFELASFSLILGGAGYAIDHWLGNGTPYLGIAGLFVGFSLGFYRLIVLAGKMN</sequence>
<evidence type="ECO:0000256" key="2">
    <source>
        <dbReference type="SAM" id="Phobius"/>
    </source>
</evidence>
<accession>A0ABT0UAD3</accession>